<keyword evidence="2" id="KW-1185">Reference proteome</keyword>
<reference evidence="1 2" key="1">
    <citation type="journal article" date="2009" name="PLoS Genet.">
        <title>Genomic analysis of the basal lineage fungus Rhizopus oryzae reveals a whole-genome duplication.</title>
        <authorList>
            <person name="Ma L.-J."/>
            <person name="Ibrahim A.S."/>
            <person name="Skory C."/>
            <person name="Grabherr M.G."/>
            <person name="Burger G."/>
            <person name="Butler M."/>
            <person name="Elias M."/>
            <person name="Idnurm A."/>
            <person name="Lang B.F."/>
            <person name="Sone T."/>
            <person name="Abe A."/>
            <person name="Calvo S.E."/>
            <person name="Corrochano L.M."/>
            <person name="Engels R."/>
            <person name="Fu J."/>
            <person name="Hansberg W."/>
            <person name="Kim J.-M."/>
            <person name="Kodira C.D."/>
            <person name="Koehrsen M.J."/>
            <person name="Liu B."/>
            <person name="Miranda-Saavedra D."/>
            <person name="O'Leary S."/>
            <person name="Ortiz-Castellanos L."/>
            <person name="Poulter R."/>
            <person name="Rodriguez-Romero J."/>
            <person name="Ruiz-Herrera J."/>
            <person name="Shen Y.-Q."/>
            <person name="Zeng Q."/>
            <person name="Galagan J."/>
            <person name="Birren B.W."/>
            <person name="Cuomo C.A."/>
            <person name="Wickes B.L."/>
        </authorList>
    </citation>
    <scope>NUCLEOTIDE SEQUENCE [LARGE SCALE GENOMIC DNA]</scope>
    <source>
        <strain evidence="2">RA 99-880 / ATCC MYA-4621 / FGSC 9543 / NRRL 43880</strain>
    </source>
</reference>
<dbReference type="AlphaFoldDB" id="I1C5R7"/>
<proteinExistence type="predicted"/>
<dbReference type="InParanoid" id="I1C5R7"/>
<gene>
    <name evidence="1" type="ORF">RO3G_08502</name>
</gene>
<organism evidence="1 2">
    <name type="scientific">Rhizopus delemar (strain RA 99-880 / ATCC MYA-4621 / FGSC 9543 / NRRL 43880)</name>
    <name type="common">Mucormycosis agent</name>
    <name type="synonym">Rhizopus arrhizus var. delemar</name>
    <dbReference type="NCBI Taxonomy" id="246409"/>
    <lineage>
        <taxon>Eukaryota</taxon>
        <taxon>Fungi</taxon>
        <taxon>Fungi incertae sedis</taxon>
        <taxon>Mucoromycota</taxon>
        <taxon>Mucoromycotina</taxon>
        <taxon>Mucoromycetes</taxon>
        <taxon>Mucorales</taxon>
        <taxon>Mucorineae</taxon>
        <taxon>Rhizopodaceae</taxon>
        <taxon>Rhizopus</taxon>
    </lineage>
</organism>
<accession>I1C5R7</accession>
<sequence length="130" mass="14785">MVPSRPLSTETLGPIPQLAQGVMILITLPKLKLPIWVMLAGQTATSLKIPRHDNTILLKFLNCSLEITYLILKEEVDTAEMTVIRKDGKYSSEFFNHKGYMKCQSQSSRHKQHKNKSAYLRKKCLMKPGV</sequence>
<dbReference type="EMBL" id="CH476737">
    <property type="protein sequence ID" value="EIE83797.1"/>
    <property type="molecule type" value="Genomic_DNA"/>
</dbReference>
<dbReference type="VEuPathDB" id="FungiDB:RO3G_08502"/>
<dbReference type="GeneID" id="93615473"/>
<dbReference type="RefSeq" id="XP_067519193.1">
    <property type="nucleotide sequence ID" value="XM_067663092.1"/>
</dbReference>
<evidence type="ECO:0000313" key="1">
    <source>
        <dbReference type="EMBL" id="EIE83797.1"/>
    </source>
</evidence>
<protein>
    <submittedName>
        <fullName evidence="1">Uncharacterized protein</fullName>
    </submittedName>
</protein>
<evidence type="ECO:0000313" key="2">
    <source>
        <dbReference type="Proteomes" id="UP000009138"/>
    </source>
</evidence>
<name>I1C5R7_RHIO9</name>
<dbReference type="Proteomes" id="UP000009138">
    <property type="component" value="Unassembled WGS sequence"/>
</dbReference>